<keyword evidence="1" id="KW-0436">Ligase</keyword>
<evidence type="ECO:0000313" key="1">
    <source>
        <dbReference type="EMBL" id="ODP30140.1"/>
    </source>
</evidence>
<dbReference type="STRING" id="1886670.PTI45_00382"/>
<reference evidence="1 2" key="1">
    <citation type="submission" date="2016-08" db="EMBL/GenBank/DDBJ databases">
        <title>Genome sequencing of Paenibacillus sp. TI45-13ar, isolated from Korean traditional nuruk.</title>
        <authorList>
            <person name="Kim S.-J."/>
        </authorList>
    </citation>
    <scope>NUCLEOTIDE SEQUENCE [LARGE SCALE GENOMIC DNA]</scope>
    <source>
        <strain evidence="1 2">TI45-13ar</strain>
    </source>
</reference>
<dbReference type="RefSeq" id="WP_069325862.1">
    <property type="nucleotide sequence ID" value="NZ_MDER01000024.1"/>
</dbReference>
<accession>A0A1E3LB31</accession>
<dbReference type="AlphaFoldDB" id="A0A1E3LB31"/>
<protein>
    <submittedName>
        <fullName evidence="1">NAD(+) synthase</fullName>
        <ecNumber evidence="1">6.3.1.5</ecNumber>
    </submittedName>
</protein>
<keyword evidence="2" id="KW-1185">Reference proteome</keyword>
<dbReference type="Proteomes" id="UP000094578">
    <property type="component" value="Unassembled WGS sequence"/>
</dbReference>
<comment type="caution">
    <text evidence="1">The sequence shown here is derived from an EMBL/GenBank/DDBJ whole genome shotgun (WGS) entry which is preliminary data.</text>
</comment>
<organism evidence="1 2">
    <name type="scientific">Paenibacillus nuruki</name>
    <dbReference type="NCBI Taxonomy" id="1886670"/>
    <lineage>
        <taxon>Bacteria</taxon>
        <taxon>Bacillati</taxon>
        <taxon>Bacillota</taxon>
        <taxon>Bacilli</taxon>
        <taxon>Bacillales</taxon>
        <taxon>Paenibacillaceae</taxon>
        <taxon>Paenibacillus</taxon>
    </lineage>
</organism>
<dbReference type="PATRIC" id="fig|1886670.3.peg.398"/>
<sequence>MAFGIDRSQLNDWKQQVSNGQIAFLTHYWIDNRFPNMRTVTKVGCADIEKLQKWCKDHQLNPRYIHFRDRYPHFDLFGVEQLRILREEGLQDHIDRFRIR</sequence>
<proteinExistence type="predicted"/>
<dbReference type="EMBL" id="MDER01000024">
    <property type="protein sequence ID" value="ODP30140.1"/>
    <property type="molecule type" value="Genomic_DNA"/>
</dbReference>
<dbReference type="GO" id="GO:0008795">
    <property type="term" value="F:NAD+ synthase activity"/>
    <property type="evidence" value="ECO:0007669"/>
    <property type="project" value="UniProtKB-EC"/>
</dbReference>
<name>A0A1E3LB31_9BACL</name>
<gene>
    <name evidence="1" type="primary">nadE</name>
    <name evidence="1" type="ORF">PTI45_00382</name>
</gene>
<dbReference type="EC" id="6.3.1.5" evidence="1"/>
<evidence type="ECO:0000313" key="2">
    <source>
        <dbReference type="Proteomes" id="UP000094578"/>
    </source>
</evidence>